<dbReference type="PANTHER" id="PTHR35271">
    <property type="entry name" value="ABC TRANSPORTER, SUBSTRATE-BINDING LIPOPROTEIN-RELATED"/>
    <property type="match status" value="1"/>
</dbReference>
<accession>A0ABW2QVZ1</accession>
<dbReference type="CDD" id="cd06325">
    <property type="entry name" value="PBP1_ABC_unchar_transporter"/>
    <property type="match status" value="1"/>
</dbReference>
<dbReference type="PANTHER" id="PTHR35271:SF1">
    <property type="entry name" value="ABC TRANSPORTER, SUBSTRATE-BINDING LIPOPROTEIN"/>
    <property type="match status" value="1"/>
</dbReference>
<dbReference type="RefSeq" id="WP_382228464.1">
    <property type="nucleotide sequence ID" value="NZ_JBHTCA010000042.1"/>
</dbReference>
<dbReference type="EMBL" id="JBHTCA010000042">
    <property type="protein sequence ID" value="MFC7411690.1"/>
    <property type="molecule type" value="Genomic_DNA"/>
</dbReference>
<protein>
    <submittedName>
        <fullName evidence="1">ABC transporter substrate-binding protein</fullName>
    </submittedName>
</protein>
<dbReference type="Pfam" id="PF04392">
    <property type="entry name" value="ABC_sub_bind"/>
    <property type="match status" value="1"/>
</dbReference>
<dbReference type="Gene3D" id="3.40.50.2300">
    <property type="match status" value="1"/>
</dbReference>
<reference evidence="2" key="1">
    <citation type="journal article" date="2019" name="Int. J. Syst. Evol. Microbiol.">
        <title>The Global Catalogue of Microorganisms (GCM) 10K type strain sequencing project: providing services to taxonomists for standard genome sequencing and annotation.</title>
        <authorList>
            <consortium name="The Broad Institute Genomics Platform"/>
            <consortium name="The Broad Institute Genome Sequencing Center for Infectious Disease"/>
            <person name="Wu L."/>
            <person name="Ma J."/>
        </authorList>
    </citation>
    <scope>NUCLEOTIDE SEQUENCE [LARGE SCALE GENOMIC DNA]</scope>
    <source>
        <strain evidence="2">CGMCC 1.12371</strain>
    </source>
</reference>
<sequence>MSTKNLDGHDAPCSPASLQDGFTGRLLLTNIKAAGAAVACVALTVCTLATAAEQSDTATRSTSRGNTVIGIANFGPHPALDQSVSGFKAELRNYGYVEGKNTTYVYSDANFTPAMIPQILSQIEARKPSVILTVTTPVSQAALSSITDKTLPLVFCLISDPVAAGLVPNWRQGGTRFVGSASAMDYDSVLSFAKQMFPGAKRFGVLYAPGEANDVVAVKAIEAAAVRQGLILRAVSVDASMDIPQRTQLLSDVDFVYAIGSRIGNSTA</sequence>
<dbReference type="InterPro" id="IPR007487">
    <property type="entry name" value="ABC_transpt-TYRBP-like"/>
</dbReference>
<name>A0ABW2QVZ1_9BURK</name>
<proteinExistence type="predicted"/>
<evidence type="ECO:0000313" key="1">
    <source>
        <dbReference type="EMBL" id="MFC7411690.1"/>
    </source>
</evidence>
<dbReference type="Proteomes" id="UP001596501">
    <property type="component" value="Unassembled WGS sequence"/>
</dbReference>
<gene>
    <name evidence="1" type="ORF">ACFQPB_22800</name>
</gene>
<comment type="caution">
    <text evidence="1">The sequence shown here is derived from an EMBL/GenBank/DDBJ whole genome shotgun (WGS) entry which is preliminary data.</text>
</comment>
<organism evidence="1 2">
    <name type="scientific">Hydrogenophaga atypica</name>
    <dbReference type="NCBI Taxonomy" id="249409"/>
    <lineage>
        <taxon>Bacteria</taxon>
        <taxon>Pseudomonadati</taxon>
        <taxon>Pseudomonadota</taxon>
        <taxon>Betaproteobacteria</taxon>
        <taxon>Burkholderiales</taxon>
        <taxon>Comamonadaceae</taxon>
        <taxon>Hydrogenophaga</taxon>
    </lineage>
</organism>
<keyword evidence="2" id="KW-1185">Reference proteome</keyword>
<evidence type="ECO:0000313" key="2">
    <source>
        <dbReference type="Proteomes" id="UP001596501"/>
    </source>
</evidence>